<evidence type="ECO:0000313" key="2">
    <source>
        <dbReference type="EMBL" id="KZT66670.1"/>
    </source>
</evidence>
<evidence type="ECO:0000313" key="3">
    <source>
        <dbReference type="Proteomes" id="UP000076727"/>
    </source>
</evidence>
<feature type="region of interest" description="Disordered" evidence="1">
    <location>
        <begin position="310"/>
        <end position="329"/>
    </location>
</feature>
<dbReference type="AlphaFoldDB" id="A0A165N8V3"/>
<feature type="compositionally biased region" description="Low complexity" evidence="1">
    <location>
        <begin position="193"/>
        <end position="218"/>
    </location>
</feature>
<accession>A0A165N8V3</accession>
<feature type="region of interest" description="Disordered" evidence="1">
    <location>
        <begin position="46"/>
        <end position="69"/>
    </location>
</feature>
<keyword evidence="3" id="KW-1185">Reference proteome</keyword>
<proteinExistence type="predicted"/>
<feature type="compositionally biased region" description="Basic and acidic residues" evidence="1">
    <location>
        <begin position="319"/>
        <end position="329"/>
    </location>
</feature>
<reference evidence="2 3" key="1">
    <citation type="journal article" date="2016" name="Mol. Biol. Evol.">
        <title>Comparative Genomics of Early-Diverging Mushroom-Forming Fungi Provides Insights into the Origins of Lignocellulose Decay Capabilities.</title>
        <authorList>
            <person name="Nagy L.G."/>
            <person name="Riley R."/>
            <person name="Tritt A."/>
            <person name="Adam C."/>
            <person name="Daum C."/>
            <person name="Floudas D."/>
            <person name="Sun H."/>
            <person name="Yadav J.S."/>
            <person name="Pangilinan J."/>
            <person name="Larsson K.H."/>
            <person name="Matsuura K."/>
            <person name="Barry K."/>
            <person name="Labutti K."/>
            <person name="Kuo R."/>
            <person name="Ohm R.A."/>
            <person name="Bhattacharya S.S."/>
            <person name="Shirouzu T."/>
            <person name="Yoshinaga Y."/>
            <person name="Martin F.M."/>
            <person name="Grigoriev I.V."/>
            <person name="Hibbett D.S."/>
        </authorList>
    </citation>
    <scope>NUCLEOTIDE SEQUENCE [LARGE SCALE GENOMIC DNA]</scope>
    <source>
        <strain evidence="2 3">L-15889</strain>
    </source>
</reference>
<organism evidence="2 3">
    <name type="scientific">Daedalea quercina L-15889</name>
    <dbReference type="NCBI Taxonomy" id="1314783"/>
    <lineage>
        <taxon>Eukaryota</taxon>
        <taxon>Fungi</taxon>
        <taxon>Dikarya</taxon>
        <taxon>Basidiomycota</taxon>
        <taxon>Agaricomycotina</taxon>
        <taxon>Agaricomycetes</taxon>
        <taxon>Polyporales</taxon>
        <taxon>Fomitopsis</taxon>
    </lineage>
</organism>
<dbReference type="Proteomes" id="UP000076727">
    <property type="component" value="Unassembled WGS sequence"/>
</dbReference>
<feature type="region of interest" description="Disordered" evidence="1">
    <location>
        <begin position="193"/>
        <end position="228"/>
    </location>
</feature>
<evidence type="ECO:0000256" key="1">
    <source>
        <dbReference type="SAM" id="MobiDB-lite"/>
    </source>
</evidence>
<protein>
    <submittedName>
        <fullName evidence="2">Uncharacterized protein</fullName>
    </submittedName>
</protein>
<gene>
    <name evidence="2" type="ORF">DAEQUDRAFT_441589</name>
</gene>
<sequence length="500" mass="52657">MSRLRRPACGRSRWIRPRRFVRASHRLAKAVHLPCSLSPADTGVYTQHEFSGGRDTGEARAVGGGGREHRPLRLCTHERLQYPIGEGGRRWSAPPHTPSGVETAVAGVQPSAFSPSLLCASQVAHAQPAVEMNGGGGGGGASLVCSGGSLERPPPIGPAPIAICGLITVAQTPVQTAGHCARLPNLLPAAAESNPARAAGPPSSASAPERPRASATRAGLAGGASPRKGRVAWRGDVIWRACAPISPSVWLIRAGEDPPRSHRRAARETRLPAASAVVPPCTSSRRILRFTSLRRASHLSGRPSLAATDAKACSVHARTGKEGRSSEPRYRFATRRRTVTARAQVAAWKPCPVSAARAAEARAMNAQALSASRRTVESAVLTASAALRSATGRRCQQRVVGPSRAVINHHTDAILRRASNKPILLGASAVSSPVASRKCVCRYRHRAPAFGPSFVPLSRSSGSRVPPGLGERTHVWRHACSPAVNGPPRRISRASTRALS</sequence>
<name>A0A165N8V3_9APHY</name>
<dbReference type="EMBL" id="KV429085">
    <property type="protein sequence ID" value="KZT66670.1"/>
    <property type="molecule type" value="Genomic_DNA"/>
</dbReference>